<evidence type="ECO:0000256" key="7">
    <source>
        <dbReference type="SAM" id="MobiDB-lite"/>
    </source>
</evidence>
<evidence type="ECO:0000256" key="2">
    <source>
        <dbReference type="ARBA" id="ARBA00022853"/>
    </source>
</evidence>
<dbReference type="PROSITE" id="PS51998">
    <property type="entry name" value="DEK_C"/>
    <property type="match status" value="1"/>
</dbReference>
<feature type="compositionally biased region" description="Basic and acidic residues" evidence="7">
    <location>
        <begin position="344"/>
        <end position="354"/>
    </location>
</feature>
<proteinExistence type="predicted"/>
<feature type="compositionally biased region" description="Low complexity" evidence="7">
    <location>
        <begin position="73"/>
        <end position="87"/>
    </location>
</feature>
<evidence type="ECO:0000259" key="8">
    <source>
        <dbReference type="PROSITE" id="PS51998"/>
    </source>
</evidence>
<dbReference type="InterPro" id="IPR014876">
    <property type="entry name" value="DEK_C"/>
</dbReference>
<dbReference type="Gene3D" id="1.10.10.60">
    <property type="entry name" value="Homeodomain-like"/>
    <property type="match status" value="1"/>
</dbReference>
<sequence>MATETEAVESPVKKDGVVANSVKETEKKEAPVSDDGDSEGAKTGKENESPVTPVTERPRRTIKKVEPHILHTPSSRSSRSKPVSVQQGRGTQLKEIPNVAYKLSKRKPDDNLFLLHTILYGKKGKVQTLKRNIGLFSGFVWSEQEEEKQRARTKEKIEKCIKDKLIDFCDVLDIPINKSNVKKEELVVSVLEFLLCPKATRDVVLTDPEKETKKRKKSTAKNVTSGESSDVPAKFTKLFPHLALCVMRFQIFINALITGGERRRQTKESGNKQDQPSKSEDTETEDEKDKAEEKKSTSKKNSSKRTKKEKPAAEEEKSLKGSARSGRKSSLKVVKSTSSSSKKQKVDKDDSSKEKGKKQTSKPQAKGSKDQGKASKKGNKREPTRKEMHVVVAKILKEVDFNTATLSDILRKLGSHFGVDLMHRKTEVKDIITDAIDEMSVDDEREENTEDEGRLMLFQSQNVFHRFFERILMTHSFLERIGQPEVGLANHREESVPFNVHNATSILEFSSSQMFSTLFRHSLGTTETERNALVIEDFS</sequence>
<dbReference type="Pfam" id="PF08766">
    <property type="entry name" value="DEK_C"/>
    <property type="match status" value="1"/>
</dbReference>
<dbReference type="AlphaFoldDB" id="A0A8S9M613"/>
<keyword evidence="6" id="KW-0539">Nucleus</keyword>
<feature type="region of interest" description="Disordered" evidence="7">
    <location>
        <begin position="261"/>
        <end position="386"/>
    </location>
</feature>
<dbReference type="GO" id="GO:0042393">
    <property type="term" value="F:histone binding"/>
    <property type="evidence" value="ECO:0007669"/>
    <property type="project" value="TreeGrafter"/>
</dbReference>
<evidence type="ECO:0000256" key="6">
    <source>
        <dbReference type="ARBA" id="ARBA00023242"/>
    </source>
</evidence>
<feature type="domain" description="DEK-C" evidence="8">
    <location>
        <begin position="382"/>
        <end position="437"/>
    </location>
</feature>
<evidence type="ECO:0000256" key="5">
    <source>
        <dbReference type="ARBA" id="ARBA00023163"/>
    </source>
</evidence>
<dbReference type="GO" id="GO:0005730">
    <property type="term" value="C:nucleolus"/>
    <property type="evidence" value="ECO:0007669"/>
    <property type="project" value="UniProtKB-SubCell"/>
</dbReference>
<keyword evidence="3" id="KW-0805">Transcription regulation</keyword>
<accession>A0A8S9M613</accession>
<dbReference type="InterPro" id="IPR044198">
    <property type="entry name" value="DEK"/>
</dbReference>
<reference evidence="9" key="1">
    <citation type="submission" date="2019-12" db="EMBL/GenBank/DDBJ databases">
        <title>Genome sequencing and annotation of Brassica cretica.</title>
        <authorList>
            <person name="Studholme D.J."/>
            <person name="Sarris P.F."/>
        </authorList>
    </citation>
    <scope>NUCLEOTIDE SEQUENCE</scope>
    <source>
        <strain evidence="9">PFS-102/07</strain>
        <tissue evidence="9">Leaf</tissue>
    </source>
</reference>
<gene>
    <name evidence="9" type="ORF">F2Q70_00011173</name>
</gene>
<comment type="caution">
    <text evidence="9">The sequence shown here is derived from an EMBL/GenBank/DDBJ whole genome shotgun (WGS) entry which is preliminary data.</text>
</comment>
<feature type="compositionally biased region" description="Basic and acidic residues" evidence="7">
    <location>
        <begin position="39"/>
        <end position="48"/>
    </location>
</feature>
<dbReference type="PANTHER" id="PTHR13468:SF1">
    <property type="entry name" value="PROTEIN DEK"/>
    <property type="match status" value="1"/>
</dbReference>
<evidence type="ECO:0000256" key="4">
    <source>
        <dbReference type="ARBA" id="ARBA00023125"/>
    </source>
</evidence>
<dbReference type="PANTHER" id="PTHR13468">
    <property type="entry name" value="DEK PROTEIN"/>
    <property type="match status" value="1"/>
</dbReference>
<evidence type="ECO:0000256" key="1">
    <source>
        <dbReference type="ARBA" id="ARBA00004604"/>
    </source>
</evidence>
<feature type="compositionally biased region" description="Basic and acidic residues" evidence="7">
    <location>
        <begin position="56"/>
        <end position="69"/>
    </location>
</feature>
<comment type="subcellular location">
    <subcellularLocation>
        <location evidence="1">Nucleus</location>
        <location evidence="1">Nucleolus</location>
    </subcellularLocation>
</comment>
<feature type="compositionally biased region" description="Basic residues" evidence="7">
    <location>
        <begin position="297"/>
        <end position="308"/>
    </location>
</feature>
<dbReference type="GO" id="GO:0006325">
    <property type="term" value="P:chromatin organization"/>
    <property type="evidence" value="ECO:0007669"/>
    <property type="project" value="UniProtKB-KW"/>
</dbReference>
<keyword evidence="2" id="KW-0156">Chromatin regulator</keyword>
<feature type="compositionally biased region" description="Basic and acidic residues" evidence="7">
    <location>
        <begin position="309"/>
        <end position="319"/>
    </location>
</feature>
<dbReference type="EMBL" id="QGKY02000089">
    <property type="protein sequence ID" value="KAF2615245.1"/>
    <property type="molecule type" value="Genomic_DNA"/>
</dbReference>
<feature type="region of interest" description="Disordered" evidence="7">
    <location>
        <begin position="207"/>
        <end position="230"/>
    </location>
</feature>
<organism evidence="9">
    <name type="scientific">Brassica cretica</name>
    <name type="common">Mustard</name>
    <dbReference type="NCBI Taxonomy" id="69181"/>
    <lineage>
        <taxon>Eukaryota</taxon>
        <taxon>Viridiplantae</taxon>
        <taxon>Streptophyta</taxon>
        <taxon>Embryophyta</taxon>
        <taxon>Tracheophyta</taxon>
        <taxon>Spermatophyta</taxon>
        <taxon>Magnoliopsida</taxon>
        <taxon>eudicotyledons</taxon>
        <taxon>Gunneridae</taxon>
        <taxon>Pentapetalae</taxon>
        <taxon>rosids</taxon>
        <taxon>malvids</taxon>
        <taxon>Brassicales</taxon>
        <taxon>Brassicaceae</taxon>
        <taxon>Brassiceae</taxon>
        <taxon>Brassica</taxon>
    </lineage>
</organism>
<name>A0A8S9M613_BRACR</name>
<protein>
    <recommendedName>
        <fullName evidence="8">DEK-C domain-containing protein</fullName>
    </recommendedName>
</protein>
<feature type="compositionally biased region" description="Low complexity" evidence="7">
    <location>
        <begin position="331"/>
        <end position="341"/>
    </location>
</feature>
<feature type="compositionally biased region" description="Basic and acidic residues" evidence="7">
    <location>
        <begin position="261"/>
        <end position="296"/>
    </location>
</feature>
<dbReference type="FunFam" id="1.10.10.60:FF:000220">
    <property type="entry name" value="DEK domain-containing chromatin associated protein"/>
    <property type="match status" value="1"/>
</dbReference>
<dbReference type="SUPFAM" id="SSF109715">
    <property type="entry name" value="DEK C-terminal domain"/>
    <property type="match status" value="1"/>
</dbReference>
<keyword evidence="5" id="KW-0804">Transcription</keyword>
<feature type="region of interest" description="Disordered" evidence="7">
    <location>
        <begin position="1"/>
        <end position="91"/>
    </location>
</feature>
<dbReference type="GO" id="GO:2000779">
    <property type="term" value="P:regulation of double-strand break repair"/>
    <property type="evidence" value="ECO:0007669"/>
    <property type="project" value="TreeGrafter"/>
</dbReference>
<keyword evidence="4" id="KW-0238">DNA-binding</keyword>
<evidence type="ECO:0000256" key="3">
    <source>
        <dbReference type="ARBA" id="ARBA00023015"/>
    </source>
</evidence>
<dbReference type="GO" id="GO:0003677">
    <property type="term" value="F:DNA binding"/>
    <property type="evidence" value="ECO:0007669"/>
    <property type="project" value="UniProtKB-KW"/>
</dbReference>
<evidence type="ECO:0000313" key="9">
    <source>
        <dbReference type="EMBL" id="KAF2615245.1"/>
    </source>
</evidence>